<keyword evidence="4" id="KW-1185">Reference proteome</keyword>
<gene>
    <name evidence="3" type="ORF">MSYG_3948</name>
</gene>
<dbReference type="GO" id="GO:0030479">
    <property type="term" value="C:actin cortical patch"/>
    <property type="evidence" value="ECO:0007669"/>
    <property type="project" value="TreeGrafter"/>
</dbReference>
<dbReference type="SUPFAM" id="SSF48464">
    <property type="entry name" value="ENTH/VHS domain"/>
    <property type="match status" value="1"/>
</dbReference>
<dbReference type="Proteomes" id="UP000186303">
    <property type="component" value="Chromosome 7"/>
</dbReference>
<dbReference type="Gene3D" id="1.25.40.90">
    <property type="match status" value="1"/>
</dbReference>
<evidence type="ECO:0000313" key="3">
    <source>
        <dbReference type="EMBL" id="SHO79598.1"/>
    </source>
</evidence>
<dbReference type="PANTHER" id="PTHR47789">
    <property type="entry name" value="LAS SEVENTEEN-BINDING PROTEIN 5"/>
    <property type="match status" value="1"/>
</dbReference>
<dbReference type="GO" id="GO:0007015">
    <property type="term" value="P:actin filament organization"/>
    <property type="evidence" value="ECO:0007669"/>
    <property type="project" value="InterPro"/>
</dbReference>
<dbReference type="InterPro" id="IPR045007">
    <property type="entry name" value="LSB5"/>
</dbReference>
<name>A0A1M8AAY3_MALS4</name>
<dbReference type="EMBL" id="LT671827">
    <property type="protein sequence ID" value="SHO79598.1"/>
    <property type="molecule type" value="Genomic_DNA"/>
</dbReference>
<dbReference type="OrthoDB" id="10068368at2759"/>
<evidence type="ECO:0000313" key="4">
    <source>
        <dbReference type="Proteomes" id="UP000186303"/>
    </source>
</evidence>
<dbReference type="GO" id="GO:0043130">
    <property type="term" value="F:ubiquitin binding"/>
    <property type="evidence" value="ECO:0007669"/>
    <property type="project" value="InterPro"/>
</dbReference>
<dbReference type="PROSITE" id="PS50179">
    <property type="entry name" value="VHS"/>
    <property type="match status" value="1"/>
</dbReference>
<feature type="domain" description="VHS" evidence="2">
    <location>
        <begin position="36"/>
        <end position="154"/>
    </location>
</feature>
<evidence type="ECO:0000256" key="1">
    <source>
        <dbReference type="SAM" id="MobiDB-lite"/>
    </source>
</evidence>
<dbReference type="PANTHER" id="PTHR47789:SF1">
    <property type="entry name" value="LAS SEVENTEEN-BINDING PROTEIN 5"/>
    <property type="match status" value="1"/>
</dbReference>
<dbReference type="GO" id="GO:0006897">
    <property type="term" value="P:endocytosis"/>
    <property type="evidence" value="ECO:0007669"/>
    <property type="project" value="InterPro"/>
</dbReference>
<sequence length="419" mass="45277">MTESSGTHIHLPHPHLPHPHLGQGSQLSIGSWIDELCSNKYTETSYDGIAELSDVVNRTEGAEKLVAPAIRKHLEGDSIYAQKRVLTVLEGLVEMGSPKFQQLFATTDLCRSLVSTARSLATDNGVRRKLMLILLSWHRHFMRDPSMTVASSLYGLCGGVDRKPALPNQVKKMNTPNKPALNIDMNGGLSHGFSSVEGTIESTKSETDDLLAAMVDAKKRDVPLLEDPKVHTQTTTVLELQKVIVRFIHTVNDEDYLGRLVLANDRIVDVLQRLQMAAAGAPLESHELGTAQPPKEDVIMGAARRLSLTGEQGTTSPVHEAPPSVFPPSYLSTGEDHILGAARRLSLPSVQDGDGPVNSLGLSREVDRSLLLHSGFTSAAPSRSAVDNQAPANPNEIDMDVAAQNTENLQGSVSSLNPI</sequence>
<dbReference type="OMA" id="SWHRHFM"/>
<dbReference type="InterPro" id="IPR002014">
    <property type="entry name" value="VHS_dom"/>
</dbReference>
<proteinExistence type="predicted"/>
<organism evidence="3 4">
    <name type="scientific">Malassezia sympodialis (strain ATCC 42132)</name>
    <name type="common">Atopic eczema-associated yeast</name>
    <dbReference type="NCBI Taxonomy" id="1230383"/>
    <lineage>
        <taxon>Eukaryota</taxon>
        <taxon>Fungi</taxon>
        <taxon>Dikarya</taxon>
        <taxon>Basidiomycota</taxon>
        <taxon>Ustilaginomycotina</taxon>
        <taxon>Malasseziomycetes</taxon>
        <taxon>Malasseziales</taxon>
        <taxon>Malasseziaceae</taxon>
        <taxon>Malassezia</taxon>
    </lineage>
</organism>
<dbReference type="GO" id="GO:0007034">
    <property type="term" value="P:vacuolar transport"/>
    <property type="evidence" value="ECO:0007669"/>
    <property type="project" value="UniProtKB-ARBA"/>
</dbReference>
<dbReference type="InterPro" id="IPR008942">
    <property type="entry name" value="ENTH_VHS"/>
</dbReference>
<dbReference type="AlphaFoldDB" id="A0A1M8AAY3"/>
<dbReference type="VEuPathDB" id="FungiDB:MSYG_3948"/>
<reference evidence="4" key="1">
    <citation type="journal article" date="2017" name="Nucleic Acids Res.">
        <title>Proteogenomics produces comprehensive and highly accurate protein-coding gene annotation in a complete genome assembly of Malassezia sympodialis.</title>
        <authorList>
            <person name="Zhu Y."/>
            <person name="Engstroem P.G."/>
            <person name="Tellgren-Roth C."/>
            <person name="Baudo C.D."/>
            <person name="Kennell J.C."/>
            <person name="Sun S."/>
            <person name="Billmyre R.B."/>
            <person name="Schroeder M.S."/>
            <person name="Andersson A."/>
            <person name="Holm T."/>
            <person name="Sigurgeirsson B."/>
            <person name="Wu G."/>
            <person name="Sankaranarayanan S.R."/>
            <person name="Siddharthan R."/>
            <person name="Sanyal K."/>
            <person name="Lundeberg J."/>
            <person name="Nystedt B."/>
            <person name="Boekhout T."/>
            <person name="Dawson T.L. Jr."/>
            <person name="Heitman J."/>
            <person name="Scheynius A."/>
            <person name="Lehtioe J."/>
        </authorList>
    </citation>
    <scope>NUCLEOTIDE SEQUENCE [LARGE SCALE GENOMIC DNA]</scope>
    <source>
        <strain evidence="4">ATCC 42132</strain>
    </source>
</reference>
<dbReference type="CDD" id="cd16980">
    <property type="entry name" value="VHS_Lsb5"/>
    <property type="match status" value="1"/>
</dbReference>
<feature type="region of interest" description="Disordered" evidence="1">
    <location>
        <begin position="1"/>
        <end position="20"/>
    </location>
</feature>
<protein>
    <recommendedName>
        <fullName evidence="2">VHS domain-containing protein</fullName>
    </recommendedName>
</protein>
<evidence type="ECO:0000259" key="2">
    <source>
        <dbReference type="PROSITE" id="PS50179"/>
    </source>
</evidence>
<dbReference type="Pfam" id="PF00790">
    <property type="entry name" value="VHS"/>
    <property type="match status" value="1"/>
</dbReference>
<accession>A0A1M8AAY3</accession>
<dbReference type="GO" id="GO:0035091">
    <property type="term" value="F:phosphatidylinositol binding"/>
    <property type="evidence" value="ECO:0007669"/>
    <property type="project" value="InterPro"/>
</dbReference>
<dbReference type="GO" id="GO:0051666">
    <property type="term" value="P:actin cortical patch localization"/>
    <property type="evidence" value="ECO:0007669"/>
    <property type="project" value="TreeGrafter"/>
</dbReference>
<dbReference type="SUPFAM" id="SSF89009">
    <property type="entry name" value="GAT-like domain"/>
    <property type="match status" value="1"/>
</dbReference>
<dbReference type="STRING" id="1230383.A0A1M8AAY3"/>